<sequence>MVVAEVLLEVAEAWARIDCIEEQTKVEPILPVGIELAVMEADTDNSNCPPGNSENPAKYCTPNAWEQLEVSLFDMVAHYELSALEPLDSQHAVQADYQALQTQPMHSSGLAAESAE</sequence>
<gene>
    <name evidence="1" type="primary">K0253H11.28</name>
</gene>
<organism evidence="1">
    <name type="scientific">Oryza sativa subsp. indica</name>
    <name type="common">Rice</name>
    <dbReference type="NCBI Taxonomy" id="39946"/>
    <lineage>
        <taxon>Eukaryota</taxon>
        <taxon>Viridiplantae</taxon>
        <taxon>Streptophyta</taxon>
        <taxon>Embryophyta</taxon>
        <taxon>Tracheophyta</taxon>
        <taxon>Spermatophyta</taxon>
        <taxon>Magnoliopsida</taxon>
        <taxon>Liliopsida</taxon>
        <taxon>Poales</taxon>
        <taxon>Poaceae</taxon>
        <taxon>BOP clade</taxon>
        <taxon>Oryzoideae</taxon>
        <taxon>Oryzeae</taxon>
        <taxon>Oryzinae</taxon>
        <taxon>Oryza</taxon>
        <taxon>Oryza sativa</taxon>
    </lineage>
</organism>
<reference evidence="1" key="1">
    <citation type="journal article" date="2009" name="Plant J.">
        <title>Comparative analysis of complete orthologous centromeres from two subspecies of rice reveals rapid variation of centromere organization and structure.</title>
        <authorList>
            <person name="Wu J."/>
            <person name="Fujisawa M."/>
            <person name="Tian Z."/>
            <person name="Yamagata H."/>
            <person name="Kamiya K."/>
            <person name="Shibata M."/>
            <person name="Hosokawa S."/>
            <person name="Ito Y."/>
            <person name="Hamada M."/>
            <person name="Katagiri S."/>
            <person name="Kurita K."/>
            <person name="Yamamoto M."/>
            <person name="Kikuta A."/>
            <person name="Machita K."/>
            <person name="Karasawa W."/>
            <person name="Kanamori H."/>
            <person name="Namiki N."/>
            <person name="Mizuno H."/>
            <person name="Ma J."/>
            <person name="Sasaki T."/>
            <person name="Matsumoto T."/>
        </authorList>
    </citation>
    <scope>NUCLEOTIDE SEQUENCE</scope>
</reference>
<name>C8TFL7_ORYSI</name>
<proteinExistence type="predicted"/>
<evidence type="ECO:0000313" key="1">
    <source>
        <dbReference type="EMBL" id="BAI39939.1"/>
    </source>
</evidence>
<protein>
    <submittedName>
        <fullName evidence="1">Uncharacterized protein K0253H11.28</fullName>
    </submittedName>
</protein>
<accession>C8TFL7</accession>
<dbReference type="AlphaFoldDB" id="C8TFL7"/>
<dbReference type="EMBL" id="AP009092">
    <property type="protein sequence ID" value="BAI39939.1"/>
    <property type="molecule type" value="Genomic_DNA"/>
</dbReference>